<proteinExistence type="predicted"/>
<evidence type="ECO:0000313" key="3">
    <source>
        <dbReference type="EMBL" id="SMO63811.1"/>
    </source>
</evidence>
<dbReference type="Proteomes" id="UP000315636">
    <property type="component" value="Unassembled WGS sequence"/>
</dbReference>
<evidence type="ECO:0000256" key="2">
    <source>
        <dbReference type="SAM" id="Phobius"/>
    </source>
</evidence>
<dbReference type="RefSeq" id="WP_185956152.1">
    <property type="nucleotide sequence ID" value="NZ_FXTI01000004.1"/>
</dbReference>
<protein>
    <recommendedName>
        <fullName evidence="5">DNase/tRNase domain of colicin-like bacteriocin</fullName>
    </recommendedName>
</protein>
<gene>
    <name evidence="3" type="ORF">SAMN06264849_104263</name>
</gene>
<sequence length="482" mass="52107">MKLLHHFLKVLHRKKGSPTVEYVMIIVAGALLASILVNVANSETVKEELQQAIACKFSTIMVDENGNPACKDPNIVKEKPNTSLSESNSHIVLKPVSKPLSKPDSKPKNEEKGFFDQLGDGLSSTWNGFKKDAKEFVEDPWGKTKEAAGDVWEGTKEVASDTWEWTKEHKEEIAAGLTVAAGVGLLFVPGAQAFGAGILIGAAVGGGISAVQGNDFKTIMADTAIGGLAGAVGGGVTGGVIRGVGRYIGRRATQLLGNSVGASAGSLADDSLRGKKFNWKNAAVAGVLAFGITHGVQVAKTAAPVFGITPKAQKATNQVDDIIGKRTGVSTYKGVKAPTFYGKTNGKRYATSTETGKEIKLKMGHMAGKTHPKTNIRYDENGFPEFNSDFDTYLPEDTLLSSREVHFNRCNKAIAETIEKDPEFAKKFTQDEIDQFKKGLTPKRFTWHHHQEVGKMQLVDYEIHRKTGHTGGYKIWGKDQYD</sequence>
<dbReference type="InterPro" id="IPR025338">
    <property type="entry name" value="DUF4244"/>
</dbReference>
<keyword evidence="2" id="KW-0472">Membrane</keyword>
<feature type="transmembrane region" description="Helical" evidence="2">
    <location>
        <begin position="20"/>
        <end position="40"/>
    </location>
</feature>
<dbReference type="Gene3D" id="1.10.287.700">
    <property type="entry name" value="Helix hairpin bin"/>
    <property type="match status" value="1"/>
</dbReference>
<name>A0A521CYH4_9BACL</name>
<dbReference type="AlphaFoldDB" id="A0A521CYH4"/>
<feature type="compositionally biased region" description="Basic and acidic residues" evidence="1">
    <location>
        <begin position="101"/>
        <end position="114"/>
    </location>
</feature>
<evidence type="ECO:0000256" key="1">
    <source>
        <dbReference type="SAM" id="MobiDB-lite"/>
    </source>
</evidence>
<organism evidence="3 4">
    <name type="scientific">Melghirimyces algeriensis</name>
    <dbReference type="NCBI Taxonomy" id="910412"/>
    <lineage>
        <taxon>Bacteria</taxon>
        <taxon>Bacillati</taxon>
        <taxon>Bacillota</taxon>
        <taxon>Bacilli</taxon>
        <taxon>Bacillales</taxon>
        <taxon>Thermoactinomycetaceae</taxon>
        <taxon>Melghirimyces</taxon>
    </lineage>
</organism>
<dbReference type="Pfam" id="PF14029">
    <property type="entry name" value="DUF4244"/>
    <property type="match status" value="1"/>
</dbReference>
<dbReference type="EMBL" id="FXTI01000004">
    <property type="protein sequence ID" value="SMO63811.1"/>
    <property type="molecule type" value="Genomic_DNA"/>
</dbReference>
<feature type="region of interest" description="Disordered" evidence="1">
    <location>
        <begin position="95"/>
        <end position="117"/>
    </location>
</feature>
<dbReference type="Pfam" id="PF12639">
    <property type="entry name" value="Colicin-DNase"/>
    <property type="match status" value="1"/>
</dbReference>
<accession>A0A521CYH4</accession>
<keyword evidence="2" id="KW-0812">Transmembrane</keyword>
<evidence type="ECO:0000313" key="4">
    <source>
        <dbReference type="Proteomes" id="UP000315636"/>
    </source>
</evidence>
<keyword evidence="4" id="KW-1185">Reference proteome</keyword>
<evidence type="ECO:0008006" key="5">
    <source>
        <dbReference type="Google" id="ProtNLM"/>
    </source>
</evidence>
<reference evidence="3 4" key="1">
    <citation type="submission" date="2017-05" db="EMBL/GenBank/DDBJ databases">
        <authorList>
            <person name="Varghese N."/>
            <person name="Submissions S."/>
        </authorList>
    </citation>
    <scope>NUCLEOTIDE SEQUENCE [LARGE SCALE GENOMIC DNA]</scope>
    <source>
        <strain evidence="3 4">DSM 45474</strain>
    </source>
</reference>
<keyword evidence="2" id="KW-1133">Transmembrane helix</keyword>